<sequence length="182" mass="20338">MMPSANNACRSPSLRRERASAGLDQRRRAGIQTFAPTPWSFEICGSSDRHDRHMRTLALGCATADSLVHVCTNVRTMCACCDVVLRRRRNPPSRSVSGTFLWLDATSIATVRSAGTPFVLHERRACLTMACFASDNYGERPYAHTQQDKRTPRMLLNTDGKFLPNPTGMSYNERSDVLVQQT</sequence>
<reference evidence="2 3" key="1">
    <citation type="submission" date="2019-01" db="EMBL/GenBank/DDBJ databases">
        <title>Draft genome sequences of three monokaryotic isolates of the white-rot basidiomycete fungus Dichomitus squalens.</title>
        <authorList>
            <consortium name="DOE Joint Genome Institute"/>
            <person name="Lopez S.C."/>
            <person name="Andreopoulos B."/>
            <person name="Pangilinan J."/>
            <person name="Lipzen A."/>
            <person name="Riley R."/>
            <person name="Ahrendt S."/>
            <person name="Ng V."/>
            <person name="Barry K."/>
            <person name="Daum C."/>
            <person name="Grigoriev I.V."/>
            <person name="Hilden K.S."/>
            <person name="Makela M.R."/>
            <person name="de Vries R.P."/>
        </authorList>
    </citation>
    <scope>NUCLEOTIDE SEQUENCE [LARGE SCALE GENOMIC DNA]</scope>
    <source>
        <strain evidence="2 3">CBS 464.89</strain>
    </source>
</reference>
<protein>
    <submittedName>
        <fullName evidence="2">Uncharacterized protein</fullName>
    </submittedName>
</protein>
<keyword evidence="3" id="KW-1185">Reference proteome</keyword>
<gene>
    <name evidence="2" type="ORF">BD310DRAFT_40536</name>
</gene>
<dbReference type="Proteomes" id="UP000292082">
    <property type="component" value="Unassembled WGS sequence"/>
</dbReference>
<feature type="compositionally biased region" description="Basic and acidic residues" evidence="1">
    <location>
        <begin position="14"/>
        <end position="25"/>
    </location>
</feature>
<evidence type="ECO:0000313" key="3">
    <source>
        <dbReference type="Proteomes" id="UP000292082"/>
    </source>
</evidence>
<organism evidence="2 3">
    <name type="scientific">Dichomitus squalens</name>
    <dbReference type="NCBI Taxonomy" id="114155"/>
    <lineage>
        <taxon>Eukaryota</taxon>
        <taxon>Fungi</taxon>
        <taxon>Dikarya</taxon>
        <taxon>Basidiomycota</taxon>
        <taxon>Agaricomycotina</taxon>
        <taxon>Agaricomycetes</taxon>
        <taxon>Polyporales</taxon>
        <taxon>Polyporaceae</taxon>
        <taxon>Dichomitus</taxon>
    </lineage>
</organism>
<feature type="compositionally biased region" description="Polar residues" evidence="1">
    <location>
        <begin position="167"/>
        <end position="182"/>
    </location>
</feature>
<evidence type="ECO:0000313" key="2">
    <source>
        <dbReference type="EMBL" id="TBU66074.1"/>
    </source>
</evidence>
<dbReference type="EMBL" id="ML145084">
    <property type="protein sequence ID" value="TBU66074.1"/>
    <property type="molecule type" value="Genomic_DNA"/>
</dbReference>
<name>A0A4Q9QGK5_9APHY</name>
<proteinExistence type="predicted"/>
<feature type="region of interest" description="Disordered" evidence="1">
    <location>
        <begin position="1"/>
        <end position="25"/>
    </location>
</feature>
<feature type="region of interest" description="Disordered" evidence="1">
    <location>
        <begin position="162"/>
        <end position="182"/>
    </location>
</feature>
<accession>A0A4Q9QGK5</accession>
<evidence type="ECO:0000256" key="1">
    <source>
        <dbReference type="SAM" id="MobiDB-lite"/>
    </source>
</evidence>
<feature type="compositionally biased region" description="Polar residues" evidence="1">
    <location>
        <begin position="1"/>
        <end position="10"/>
    </location>
</feature>
<dbReference type="AlphaFoldDB" id="A0A4Q9QGK5"/>